<comment type="pathway">
    <text evidence="1">Steroid biosynthesis; zymosterol biosynthesis; zymosterol from lanosterol: step 5/6.</text>
</comment>
<sequence>MTTLNRPGAHVRHIRRDLADLSSLKASADALRLDRLDAVVCNAGVLLDQPLRRETKDGHELMFATNHLGHFALTSWLTPLLTATPASRVVTTGSFTAKSENLDLDDLQSTRDYRPKRTYARSKFAQMLFGFELDRRRQHDAERDHSPRRRTRLPHPLTPASPPPNHRRTTVRPADRPPLAKQGGRCLARCPGRPRPVRARRSAFGTSGIQDPRPTHARAHPRSPGRHRTRGAPVDRHRQPDRPRSKLESQVSRLESRTRFS</sequence>
<feature type="compositionally biased region" description="Basic and acidic residues" evidence="3">
    <location>
        <begin position="233"/>
        <end position="247"/>
    </location>
</feature>
<comment type="caution">
    <text evidence="4">The sequence shown here is derived from an EMBL/GenBank/DDBJ whole genome shotgun (WGS) entry which is preliminary data.</text>
</comment>
<organism evidence="4 5">
    <name type="scientific">Microtetraspora malaysiensis</name>
    <dbReference type="NCBI Taxonomy" id="161358"/>
    <lineage>
        <taxon>Bacteria</taxon>
        <taxon>Bacillati</taxon>
        <taxon>Actinomycetota</taxon>
        <taxon>Actinomycetes</taxon>
        <taxon>Streptosporangiales</taxon>
        <taxon>Streptosporangiaceae</taxon>
        <taxon>Microtetraspora</taxon>
    </lineage>
</organism>
<dbReference type="EMBL" id="JBIASD010000021">
    <property type="protein sequence ID" value="MFF3669465.1"/>
    <property type="molecule type" value="Genomic_DNA"/>
</dbReference>
<evidence type="ECO:0000256" key="1">
    <source>
        <dbReference type="ARBA" id="ARBA00023589"/>
    </source>
</evidence>
<evidence type="ECO:0000313" key="5">
    <source>
        <dbReference type="Proteomes" id="UP001602013"/>
    </source>
</evidence>
<keyword evidence="5" id="KW-1185">Reference proteome</keyword>
<dbReference type="Proteomes" id="UP001602013">
    <property type="component" value="Unassembled WGS sequence"/>
</dbReference>
<dbReference type="InterPro" id="IPR036291">
    <property type="entry name" value="NAD(P)-bd_dom_sf"/>
</dbReference>
<name>A0ABW6T0S0_9ACTN</name>
<protein>
    <recommendedName>
        <fullName evidence="2">3beta-hydroxysteroid 3-dehydrogenase</fullName>
        <ecNumber evidence="2">1.1.1.270</ecNumber>
    </recommendedName>
</protein>
<dbReference type="PANTHER" id="PTHR43647">
    <property type="entry name" value="DEHYDROGENASE"/>
    <property type="match status" value="1"/>
</dbReference>
<accession>A0ABW6T0S0</accession>
<feature type="region of interest" description="Disordered" evidence="3">
    <location>
        <begin position="135"/>
        <end position="261"/>
    </location>
</feature>
<feature type="compositionally biased region" description="Basic and acidic residues" evidence="3">
    <location>
        <begin position="135"/>
        <end position="145"/>
    </location>
</feature>
<dbReference type="InterPro" id="IPR002347">
    <property type="entry name" value="SDR_fam"/>
</dbReference>
<feature type="compositionally biased region" description="Basic residues" evidence="3">
    <location>
        <begin position="215"/>
        <end position="230"/>
    </location>
</feature>
<evidence type="ECO:0000256" key="3">
    <source>
        <dbReference type="SAM" id="MobiDB-lite"/>
    </source>
</evidence>
<dbReference type="SUPFAM" id="SSF51735">
    <property type="entry name" value="NAD(P)-binding Rossmann-fold domains"/>
    <property type="match status" value="1"/>
</dbReference>
<proteinExistence type="predicted"/>
<dbReference type="Gene3D" id="3.40.50.720">
    <property type="entry name" value="NAD(P)-binding Rossmann-like Domain"/>
    <property type="match status" value="1"/>
</dbReference>
<dbReference type="PANTHER" id="PTHR43647:SF2">
    <property type="entry name" value="DEHYDROGENASE"/>
    <property type="match status" value="1"/>
</dbReference>
<dbReference type="EC" id="1.1.1.270" evidence="2"/>
<evidence type="ECO:0000256" key="2">
    <source>
        <dbReference type="ARBA" id="ARBA00023621"/>
    </source>
</evidence>
<evidence type="ECO:0000313" key="4">
    <source>
        <dbReference type="EMBL" id="MFF3669465.1"/>
    </source>
</evidence>
<dbReference type="Pfam" id="PF00106">
    <property type="entry name" value="adh_short"/>
    <property type="match status" value="1"/>
</dbReference>
<dbReference type="InterPro" id="IPR051593">
    <property type="entry name" value="Ergosterol_Biosynth_ERG27"/>
</dbReference>
<dbReference type="RefSeq" id="WP_387415570.1">
    <property type="nucleotide sequence ID" value="NZ_JBIASD010000021.1"/>
</dbReference>
<gene>
    <name evidence="4" type="ORF">ACFYXI_28130</name>
</gene>
<reference evidence="4 5" key="1">
    <citation type="submission" date="2024-10" db="EMBL/GenBank/DDBJ databases">
        <title>The Natural Products Discovery Center: Release of the First 8490 Sequenced Strains for Exploring Actinobacteria Biosynthetic Diversity.</title>
        <authorList>
            <person name="Kalkreuter E."/>
            <person name="Kautsar S.A."/>
            <person name="Yang D."/>
            <person name="Bader C.D."/>
            <person name="Teijaro C.N."/>
            <person name="Fluegel L."/>
            <person name="Davis C.M."/>
            <person name="Simpson J.R."/>
            <person name="Lauterbach L."/>
            <person name="Steele A.D."/>
            <person name="Gui C."/>
            <person name="Meng S."/>
            <person name="Li G."/>
            <person name="Viehrig K."/>
            <person name="Ye F."/>
            <person name="Su P."/>
            <person name="Kiefer A.F."/>
            <person name="Nichols A."/>
            <person name="Cepeda A.J."/>
            <person name="Yan W."/>
            <person name="Fan B."/>
            <person name="Jiang Y."/>
            <person name="Adhikari A."/>
            <person name="Zheng C.-J."/>
            <person name="Schuster L."/>
            <person name="Cowan T.M."/>
            <person name="Smanski M.J."/>
            <person name="Chevrette M.G."/>
            <person name="De Carvalho L.P.S."/>
            <person name="Shen B."/>
        </authorList>
    </citation>
    <scope>NUCLEOTIDE SEQUENCE [LARGE SCALE GENOMIC DNA]</scope>
    <source>
        <strain evidence="4 5">NPDC002173</strain>
    </source>
</reference>